<proteinExistence type="predicted"/>
<protein>
    <submittedName>
        <fullName evidence="1">Uncharacterized protein</fullName>
    </submittedName>
</protein>
<dbReference type="EMBL" id="QWGE01000003">
    <property type="protein sequence ID" value="RIJ37356.1"/>
    <property type="molecule type" value="Genomic_DNA"/>
</dbReference>
<dbReference type="OrthoDB" id="282517at2"/>
<reference evidence="2" key="1">
    <citation type="submission" date="2018-08" db="EMBL/GenBank/DDBJ databases">
        <title>Mucilaginibacter sp. MYSH2.</title>
        <authorList>
            <person name="Seo T."/>
        </authorList>
    </citation>
    <scope>NUCLEOTIDE SEQUENCE [LARGE SCALE GENOMIC DNA]</scope>
    <source>
        <strain evidence="2">KIRAN</strain>
    </source>
</reference>
<dbReference type="AlphaFoldDB" id="A0A399S026"/>
<evidence type="ECO:0000313" key="2">
    <source>
        <dbReference type="Proteomes" id="UP000266005"/>
    </source>
</evidence>
<evidence type="ECO:0000313" key="1">
    <source>
        <dbReference type="EMBL" id="RIJ37356.1"/>
    </source>
</evidence>
<name>A0A399S026_9BACT</name>
<organism evidence="1 2">
    <name type="scientific">Pontibacter oryzae</name>
    <dbReference type="NCBI Taxonomy" id="2304593"/>
    <lineage>
        <taxon>Bacteria</taxon>
        <taxon>Pseudomonadati</taxon>
        <taxon>Bacteroidota</taxon>
        <taxon>Cytophagia</taxon>
        <taxon>Cytophagales</taxon>
        <taxon>Hymenobacteraceae</taxon>
        <taxon>Pontibacter</taxon>
    </lineage>
</organism>
<accession>A0A399S026</accession>
<dbReference type="RefSeq" id="WP_119432012.1">
    <property type="nucleotide sequence ID" value="NZ_QWGE01000003.1"/>
</dbReference>
<dbReference type="Proteomes" id="UP000266005">
    <property type="component" value="Unassembled WGS sequence"/>
</dbReference>
<comment type="caution">
    <text evidence="1">The sequence shown here is derived from an EMBL/GenBank/DDBJ whole genome shotgun (WGS) entry which is preliminary data.</text>
</comment>
<gene>
    <name evidence="1" type="ORF">D1627_09465</name>
</gene>
<sequence length="137" mass="15592">MEKHLALSDAAFESQFEHCQLPPSIFSHEAHLRLAWIHIRKYGITKAIENVQAQLQNFVAHVGAESKYNMTLTVAAVKAVHHFMRKSDADNFADFVAALPRLKYNFKELMNCHYGIDIFSSEAAKTAFLEPDLLPFE</sequence>
<keyword evidence="2" id="KW-1185">Reference proteome</keyword>